<dbReference type="GO" id="GO:0043709">
    <property type="term" value="P:cell adhesion involved in single-species biofilm formation"/>
    <property type="evidence" value="ECO:0007669"/>
    <property type="project" value="TreeGrafter"/>
</dbReference>
<dbReference type="GO" id="GO:0000160">
    <property type="term" value="P:phosphorelay signal transduction system"/>
    <property type="evidence" value="ECO:0007669"/>
    <property type="project" value="InterPro"/>
</dbReference>
<dbReference type="InterPro" id="IPR043128">
    <property type="entry name" value="Rev_trsase/Diguanyl_cyclase"/>
</dbReference>
<evidence type="ECO:0000256" key="3">
    <source>
        <dbReference type="PROSITE-ProRule" id="PRU00169"/>
    </source>
</evidence>
<dbReference type="OrthoDB" id="244535at2"/>
<evidence type="ECO:0000259" key="5">
    <source>
        <dbReference type="PROSITE" id="PS50887"/>
    </source>
</evidence>
<comment type="catalytic activity">
    <reaction evidence="2">
        <text>2 GTP = 3',3'-c-di-GMP + 2 diphosphate</text>
        <dbReference type="Rhea" id="RHEA:24898"/>
        <dbReference type="ChEBI" id="CHEBI:33019"/>
        <dbReference type="ChEBI" id="CHEBI:37565"/>
        <dbReference type="ChEBI" id="CHEBI:58805"/>
        <dbReference type="EC" id="2.7.7.65"/>
    </reaction>
</comment>
<organism evidence="6 7">
    <name type="scientific">Rosistilla carotiformis</name>
    <dbReference type="NCBI Taxonomy" id="2528017"/>
    <lineage>
        <taxon>Bacteria</taxon>
        <taxon>Pseudomonadati</taxon>
        <taxon>Planctomycetota</taxon>
        <taxon>Planctomycetia</taxon>
        <taxon>Pirellulales</taxon>
        <taxon>Pirellulaceae</taxon>
        <taxon>Rosistilla</taxon>
    </lineage>
</organism>
<dbReference type="NCBIfam" id="TIGR00254">
    <property type="entry name" value="GGDEF"/>
    <property type="match status" value="1"/>
</dbReference>
<dbReference type="GO" id="GO:0052621">
    <property type="term" value="F:diguanylate cyclase activity"/>
    <property type="evidence" value="ECO:0007669"/>
    <property type="project" value="UniProtKB-EC"/>
</dbReference>
<dbReference type="Pfam" id="PF00990">
    <property type="entry name" value="GGDEF"/>
    <property type="match status" value="1"/>
</dbReference>
<dbReference type="FunFam" id="3.30.70.270:FF:000001">
    <property type="entry name" value="Diguanylate cyclase domain protein"/>
    <property type="match status" value="1"/>
</dbReference>
<dbReference type="InterPro" id="IPR029787">
    <property type="entry name" value="Nucleotide_cyclase"/>
</dbReference>
<dbReference type="EC" id="2.7.7.65" evidence="1"/>
<dbReference type="CDD" id="cd00156">
    <property type="entry name" value="REC"/>
    <property type="match status" value="1"/>
</dbReference>
<dbReference type="KEGG" id="rcf:Poly24_43910"/>
<evidence type="ECO:0000259" key="4">
    <source>
        <dbReference type="PROSITE" id="PS50110"/>
    </source>
</evidence>
<sequence length="327" mass="36252">MLGHSRDDTHLTEPRLQILLVEPRDTDALLLHRMLQHAHWQPWDVSACSTSAEAIDLLARQPFDGLIINIDHEEEDPFETLLAIRNIDPQLAILGLTDRNDEAMGMRMVECGAQDVLAKDLINGQLLYRAIRYGIARQRQISFLKTAAHTDALTGLGNRRALDRALNQTLAKFSADQQAFGFLILDVDHFKQFNDQHGHRAGDYVLSELGRVLRGSVASDETCSRYGGEEFGVLLPTTTDLQATTRMRDLIDLIASHLVEFEGTRYRVTASAGLTISHANDTVGSIIERADKALYLAKSNGRNRGELNLFADPAFPLPCDALIGGDV</sequence>
<dbReference type="InterPro" id="IPR050469">
    <property type="entry name" value="Diguanylate_Cyclase"/>
</dbReference>
<dbReference type="Pfam" id="PF00072">
    <property type="entry name" value="Response_reg"/>
    <property type="match status" value="1"/>
</dbReference>
<dbReference type="GO" id="GO:0005886">
    <property type="term" value="C:plasma membrane"/>
    <property type="evidence" value="ECO:0007669"/>
    <property type="project" value="TreeGrafter"/>
</dbReference>
<name>A0A518JYQ4_9BACT</name>
<dbReference type="RefSeq" id="WP_145100274.1">
    <property type="nucleotide sequence ID" value="NZ_CP036348.1"/>
</dbReference>
<dbReference type="EMBL" id="CP036348">
    <property type="protein sequence ID" value="QDV70665.1"/>
    <property type="molecule type" value="Genomic_DNA"/>
</dbReference>
<dbReference type="SMART" id="SM00267">
    <property type="entry name" value="GGDEF"/>
    <property type="match status" value="1"/>
</dbReference>
<evidence type="ECO:0000256" key="2">
    <source>
        <dbReference type="ARBA" id="ARBA00034247"/>
    </source>
</evidence>
<dbReference type="CDD" id="cd01949">
    <property type="entry name" value="GGDEF"/>
    <property type="match status" value="1"/>
</dbReference>
<dbReference type="SMART" id="SM00448">
    <property type="entry name" value="REC"/>
    <property type="match status" value="1"/>
</dbReference>
<dbReference type="PROSITE" id="PS50110">
    <property type="entry name" value="RESPONSE_REGULATORY"/>
    <property type="match status" value="1"/>
</dbReference>
<dbReference type="Gene3D" id="3.30.70.270">
    <property type="match status" value="1"/>
</dbReference>
<feature type="domain" description="GGDEF" evidence="5">
    <location>
        <begin position="178"/>
        <end position="310"/>
    </location>
</feature>
<comment type="caution">
    <text evidence="3">Lacks conserved residue(s) required for the propagation of feature annotation.</text>
</comment>
<dbReference type="PANTHER" id="PTHR45138">
    <property type="entry name" value="REGULATORY COMPONENTS OF SENSORY TRANSDUCTION SYSTEM"/>
    <property type="match status" value="1"/>
</dbReference>
<dbReference type="InterPro" id="IPR000160">
    <property type="entry name" value="GGDEF_dom"/>
</dbReference>
<keyword evidence="7" id="KW-1185">Reference proteome</keyword>
<evidence type="ECO:0000313" key="7">
    <source>
        <dbReference type="Proteomes" id="UP000315082"/>
    </source>
</evidence>
<evidence type="ECO:0000256" key="1">
    <source>
        <dbReference type="ARBA" id="ARBA00012528"/>
    </source>
</evidence>
<dbReference type="PANTHER" id="PTHR45138:SF9">
    <property type="entry name" value="DIGUANYLATE CYCLASE DGCM-RELATED"/>
    <property type="match status" value="1"/>
</dbReference>
<dbReference type="SUPFAM" id="SSF52172">
    <property type="entry name" value="CheY-like"/>
    <property type="match status" value="1"/>
</dbReference>
<dbReference type="SUPFAM" id="SSF55073">
    <property type="entry name" value="Nucleotide cyclase"/>
    <property type="match status" value="1"/>
</dbReference>
<dbReference type="PROSITE" id="PS50887">
    <property type="entry name" value="GGDEF"/>
    <property type="match status" value="1"/>
</dbReference>
<dbReference type="GO" id="GO:1902201">
    <property type="term" value="P:negative regulation of bacterial-type flagellum-dependent cell motility"/>
    <property type="evidence" value="ECO:0007669"/>
    <property type="project" value="TreeGrafter"/>
</dbReference>
<accession>A0A518JYQ4</accession>
<dbReference type="InterPro" id="IPR001789">
    <property type="entry name" value="Sig_transdc_resp-reg_receiver"/>
</dbReference>
<proteinExistence type="predicted"/>
<dbReference type="Proteomes" id="UP000315082">
    <property type="component" value="Chromosome"/>
</dbReference>
<feature type="domain" description="Response regulatory" evidence="4">
    <location>
        <begin position="17"/>
        <end position="134"/>
    </location>
</feature>
<gene>
    <name evidence="6" type="primary">pleD_4</name>
    <name evidence="6" type="ORF">Poly24_43910</name>
</gene>
<reference evidence="6 7" key="1">
    <citation type="submission" date="2019-02" db="EMBL/GenBank/DDBJ databases">
        <title>Deep-cultivation of Planctomycetes and their phenomic and genomic characterization uncovers novel biology.</title>
        <authorList>
            <person name="Wiegand S."/>
            <person name="Jogler M."/>
            <person name="Boedeker C."/>
            <person name="Pinto D."/>
            <person name="Vollmers J."/>
            <person name="Rivas-Marin E."/>
            <person name="Kohn T."/>
            <person name="Peeters S.H."/>
            <person name="Heuer A."/>
            <person name="Rast P."/>
            <person name="Oberbeckmann S."/>
            <person name="Bunk B."/>
            <person name="Jeske O."/>
            <person name="Meyerdierks A."/>
            <person name="Storesund J.E."/>
            <person name="Kallscheuer N."/>
            <person name="Luecker S."/>
            <person name="Lage O.M."/>
            <person name="Pohl T."/>
            <person name="Merkel B.J."/>
            <person name="Hornburger P."/>
            <person name="Mueller R.-W."/>
            <person name="Bruemmer F."/>
            <person name="Labrenz M."/>
            <person name="Spormann A.M."/>
            <person name="Op den Camp H."/>
            <person name="Overmann J."/>
            <person name="Amann R."/>
            <person name="Jetten M.S.M."/>
            <person name="Mascher T."/>
            <person name="Medema M.H."/>
            <person name="Devos D.P."/>
            <person name="Kaster A.-K."/>
            <person name="Ovreas L."/>
            <person name="Rohde M."/>
            <person name="Galperin M.Y."/>
            <person name="Jogler C."/>
        </authorList>
    </citation>
    <scope>NUCLEOTIDE SEQUENCE [LARGE SCALE GENOMIC DNA]</scope>
    <source>
        <strain evidence="6 7">Poly24</strain>
    </source>
</reference>
<dbReference type="Gene3D" id="3.40.50.2300">
    <property type="match status" value="1"/>
</dbReference>
<dbReference type="InterPro" id="IPR011006">
    <property type="entry name" value="CheY-like_superfamily"/>
</dbReference>
<dbReference type="AlphaFoldDB" id="A0A518JYQ4"/>
<protein>
    <recommendedName>
        <fullName evidence="1">diguanylate cyclase</fullName>
        <ecNumber evidence="1">2.7.7.65</ecNumber>
    </recommendedName>
</protein>
<evidence type="ECO:0000313" key="6">
    <source>
        <dbReference type="EMBL" id="QDV70665.1"/>
    </source>
</evidence>